<evidence type="ECO:0000256" key="1">
    <source>
        <dbReference type="SAM" id="Phobius"/>
    </source>
</evidence>
<name>A0A382QDH3_9ZZZZ</name>
<feature type="transmembrane region" description="Helical" evidence="1">
    <location>
        <begin position="21"/>
        <end position="40"/>
    </location>
</feature>
<keyword evidence="1" id="KW-0812">Transmembrane</keyword>
<gene>
    <name evidence="2" type="ORF">METZ01_LOCUS335874</name>
</gene>
<accession>A0A382QDH3</accession>
<feature type="non-terminal residue" evidence="2">
    <location>
        <position position="66"/>
    </location>
</feature>
<feature type="transmembrane region" description="Helical" evidence="1">
    <location>
        <begin position="46"/>
        <end position="64"/>
    </location>
</feature>
<keyword evidence="1" id="KW-0472">Membrane</keyword>
<organism evidence="2">
    <name type="scientific">marine metagenome</name>
    <dbReference type="NCBI Taxonomy" id="408172"/>
    <lineage>
        <taxon>unclassified sequences</taxon>
        <taxon>metagenomes</taxon>
        <taxon>ecological metagenomes</taxon>
    </lineage>
</organism>
<keyword evidence="1" id="KW-1133">Transmembrane helix</keyword>
<dbReference type="EMBL" id="UINC01113425">
    <property type="protein sequence ID" value="SVC83020.1"/>
    <property type="molecule type" value="Genomic_DNA"/>
</dbReference>
<proteinExistence type="predicted"/>
<protein>
    <submittedName>
        <fullName evidence="2">Uncharacterized protein</fullName>
    </submittedName>
</protein>
<sequence>MNNPLNGLVKWQIDSGQLDHWTSYHIAAGLFIAKVAQWLGASDVWAVLWVAIIGVLWEIFEVYVEG</sequence>
<reference evidence="2" key="1">
    <citation type="submission" date="2018-05" db="EMBL/GenBank/DDBJ databases">
        <authorList>
            <person name="Lanie J.A."/>
            <person name="Ng W.-L."/>
            <person name="Kazmierczak K.M."/>
            <person name="Andrzejewski T.M."/>
            <person name="Davidsen T.M."/>
            <person name="Wayne K.J."/>
            <person name="Tettelin H."/>
            <person name="Glass J.I."/>
            <person name="Rusch D."/>
            <person name="Podicherti R."/>
            <person name="Tsui H.-C.T."/>
            <person name="Winkler M.E."/>
        </authorList>
    </citation>
    <scope>NUCLEOTIDE SEQUENCE</scope>
</reference>
<dbReference type="AlphaFoldDB" id="A0A382QDH3"/>
<evidence type="ECO:0000313" key="2">
    <source>
        <dbReference type="EMBL" id="SVC83020.1"/>
    </source>
</evidence>